<dbReference type="Pfam" id="PF00753">
    <property type="entry name" value="Lactamase_B"/>
    <property type="match status" value="1"/>
</dbReference>
<dbReference type="SMART" id="SM00849">
    <property type="entry name" value="Lactamase_B"/>
    <property type="match status" value="1"/>
</dbReference>
<dbReference type="AlphaFoldDB" id="A0A7V4G765"/>
<comment type="cofactor">
    <cofactor evidence="1">
        <name>Zn(2+)</name>
        <dbReference type="ChEBI" id="CHEBI:29105"/>
    </cofactor>
</comment>
<dbReference type="InterPro" id="IPR001279">
    <property type="entry name" value="Metallo-B-lactamas"/>
</dbReference>
<dbReference type="GO" id="GO:0046872">
    <property type="term" value="F:metal ion binding"/>
    <property type="evidence" value="ECO:0007669"/>
    <property type="project" value="UniProtKB-KW"/>
</dbReference>
<dbReference type="Gene3D" id="3.60.15.10">
    <property type="entry name" value="Ribonuclease Z/Hydroxyacylglutathione hydrolase-like"/>
    <property type="match status" value="1"/>
</dbReference>
<evidence type="ECO:0000256" key="5">
    <source>
        <dbReference type="ARBA" id="ARBA00022833"/>
    </source>
</evidence>
<keyword evidence="3" id="KW-0479">Metal-binding</keyword>
<dbReference type="PANTHER" id="PTHR42978:SF7">
    <property type="entry name" value="METALLO-HYDROLASE RV2300C-RELATED"/>
    <property type="match status" value="1"/>
</dbReference>
<evidence type="ECO:0000256" key="3">
    <source>
        <dbReference type="ARBA" id="ARBA00022723"/>
    </source>
</evidence>
<dbReference type="EMBL" id="DSXI01000147">
    <property type="protein sequence ID" value="HGS04617.1"/>
    <property type="molecule type" value="Genomic_DNA"/>
</dbReference>
<evidence type="ECO:0000256" key="1">
    <source>
        <dbReference type="ARBA" id="ARBA00001947"/>
    </source>
</evidence>
<reference evidence="7" key="1">
    <citation type="journal article" date="2020" name="mSystems">
        <title>Genome- and Community-Level Interaction Insights into Carbon Utilization and Element Cycling Functions of Hydrothermarchaeota in Hydrothermal Sediment.</title>
        <authorList>
            <person name="Zhou Z."/>
            <person name="Liu Y."/>
            <person name="Xu W."/>
            <person name="Pan J."/>
            <person name="Luo Z.H."/>
            <person name="Li M."/>
        </authorList>
    </citation>
    <scope>NUCLEOTIDE SEQUENCE [LARGE SCALE GENOMIC DNA]</scope>
    <source>
        <strain evidence="7">SpSt-548</strain>
    </source>
</reference>
<evidence type="ECO:0000313" key="7">
    <source>
        <dbReference type="EMBL" id="HGS04617.1"/>
    </source>
</evidence>
<organism evidence="7">
    <name type="scientific">Desulfobacca acetoxidans</name>
    <dbReference type="NCBI Taxonomy" id="60893"/>
    <lineage>
        <taxon>Bacteria</taxon>
        <taxon>Pseudomonadati</taxon>
        <taxon>Thermodesulfobacteriota</taxon>
        <taxon>Desulfobaccia</taxon>
        <taxon>Desulfobaccales</taxon>
        <taxon>Desulfobaccaceae</taxon>
        <taxon>Desulfobacca</taxon>
    </lineage>
</organism>
<dbReference type="InterPro" id="IPR051013">
    <property type="entry name" value="MBL_superfamily_lactonases"/>
</dbReference>
<proteinExistence type="inferred from homology"/>
<keyword evidence="4" id="KW-0378">Hydrolase</keyword>
<evidence type="ECO:0000256" key="4">
    <source>
        <dbReference type="ARBA" id="ARBA00022801"/>
    </source>
</evidence>
<dbReference type="InterPro" id="IPR036866">
    <property type="entry name" value="RibonucZ/Hydroxyglut_hydro"/>
</dbReference>
<accession>A0A7V4G765</accession>
<evidence type="ECO:0000259" key="6">
    <source>
        <dbReference type="SMART" id="SM00849"/>
    </source>
</evidence>
<dbReference type="PANTHER" id="PTHR42978">
    <property type="entry name" value="QUORUM-QUENCHING LACTONASE YTNP-RELATED-RELATED"/>
    <property type="match status" value="1"/>
</dbReference>
<name>A0A7V4G765_9BACT</name>
<protein>
    <submittedName>
        <fullName evidence="7">N-acyl homoserine lactonase family protein</fullName>
    </submittedName>
</protein>
<evidence type="ECO:0000256" key="2">
    <source>
        <dbReference type="ARBA" id="ARBA00007749"/>
    </source>
</evidence>
<dbReference type="GO" id="GO:0016787">
    <property type="term" value="F:hydrolase activity"/>
    <property type="evidence" value="ECO:0007669"/>
    <property type="project" value="UniProtKB-KW"/>
</dbReference>
<comment type="similarity">
    <text evidence="2">Belongs to the metallo-beta-lactamase superfamily.</text>
</comment>
<keyword evidence="5" id="KW-0862">Zinc</keyword>
<sequence length="238" mass="26851">MTTYRIHPLVVGMNETDQGVMTYLKGYGKRIWLPIYVFYLEGGDRKILVYTGLEQFMVPEGVAEQYGFKVQDFEDALASYELTPEDIDIIIHTHLHNDHCENDYKCTNAKVYVQQAELEFFREPHPVDHRYFPDLLDDVEVVTVQGDQEIVPGVSVLFTPGHTPGGQSVVVNTDKGKAVITGFCCNDQNFPASGPCVPPGVHLNLIQAYESMRRVQEVADIIIPLHDLSVGRRKTIPE</sequence>
<comment type="caution">
    <text evidence="7">The sequence shown here is derived from an EMBL/GenBank/DDBJ whole genome shotgun (WGS) entry which is preliminary data.</text>
</comment>
<dbReference type="SUPFAM" id="SSF56281">
    <property type="entry name" value="Metallo-hydrolase/oxidoreductase"/>
    <property type="match status" value="1"/>
</dbReference>
<feature type="domain" description="Metallo-beta-lactamase" evidence="6">
    <location>
        <begin position="34"/>
        <end position="226"/>
    </location>
</feature>
<gene>
    <name evidence="7" type="ORF">ENT08_02585</name>
</gene>
<dbReference type="CDD" id="cd07729">
    <property type="entry name" value="AHL_lactonase_MBL-fold"/>
    <property type="match status" value="1"/>
</dbReference>